<dbReference type="Pfam" id="PF00015">
    <property type="entry name" value="MCPsignal"/>
    <property type="match status" value="1"/>
</dbReference>
<reference evidence="12 13" key="1">
    <citation type="submission" date="2015-01" db="EMBL/GenBank/DDBJ databases">
        <title>Genome Assembly of Bacillus badius MTCC 1458.</title>
        <authorList>
            <person name="Verma A."/>
            <person name="Khatri I."/>
            <person name="Mual P."/>
            <person name="Subramanian S."/>
            <person name="Krishnamurthi S."/>
        </authorList>
    </citation>
    <scope>NUCLEOTIDE SEQUENCE [LARGE SCALE GENOMIC DNA]</scope>
    <source>
        <strain evidence="12 13">MTCC 1458</strain>
    </source>
</reference>
<protein>
    <submittedName>
        <fullName evidence="12">Methyl-accepting chemotaxis protein</fullName>
    </submittedName>
</protein>
<dbReference type="Pfam" id="PF14827">
    <property type="entry name" value="dCache_3"/>
    <property type="match status" value="1"/>
</dbReference>
<keyword evidence="2" id="KW-1003">Cell membrane</keyword>
<dbReference type="PROSITE" id="PS50111">
    <property type="entry name" value="CHEMOTAXIS_TRANSDUC_2"/>
    <property type="match status" value="1"/>
</dbReference>
<dbReference type="InterPro" id="IPR029151">
    <property type="entry name" value="Sensor-like_sf"/>
</dbReference>
<dbReference type="Pfam" id="PF00672">
    <property type="entry name" value="HAMP"/>
    <property type="match status" value="1"/>
</dbReference>
<dbReference type="InterPro" id="IPR004089">
    <property type="entry name" value="MCPsignal_dom"/>
</dbReference>
<dbReference type="PANTHER" id="PTHR32089:SF114">
    <property type="entry name" value="METHYL-ACCEPTING CHEMOTAXIS PROTEIN MCPB"/>
    <property type="match status" value="1"/>
</dbReference>
<keyword evidence="9" id="KW-0812">Transmembrane</keyword>
<evidence type="ECO:0000313" key="13">
    <source>
        <dbReference type="Proteomes" id="UP000031982"/>
    </source>
</evidence>
<dbReference type="Gene3D" id="3.30.450.20">
    <property type="entry name" value="PAS domain"/>
    <property type="match status" value="1"/>
</dbReference>
<accession>A0ABR5AZU7</accession>
<dbReference type="InterPro" id="IPR029150">
    <property type="entry name" value="dCache_3"/>
</dbReference>
<dbReference type="Gene3D" id="6.10.340.10">
    <property type="match status" value="1"/>
</dbReference>
<keyword evidence="6 8" id="KW-0807">Transducer</keyword>
<gene>
    <name evidence="12" type="ORF">SD77_0103</name>
</gene>
<dbReference type="CDD" id="cd11386">
    <property type="entry name" value="MCP_signal"/>
    <property type="match status" value="1"/>
</dbReference>
<evidence type="ECO:0000256" key="7">
    <source>
        <dbReference type="ARBA" id="ARBA00029447"/>
    </source>
</evidence>
<evidence type="ECO:0000256" key="2">
    <source>
        <dbReference type="ARBA" id="ARBA00022475"/>
    </source>
</evidence>
<name>A0ABR5AZU7_BACBA</name>
<dbReference type="SUPFAM" id="SSF58104">
    <property type="entry name" value="Methyl-accepting chemotaxis protein (MCP) signaling domain"/>
    <property type="match status" value="1"/>
</dbReference>
<evidence type="ECO:0000256" key="6">
    <source>
        <dbReference type="ARBA" id="ARBA00023224"/>
    </source>
</evidence>
<dbReference type="Gene3D" id="1.10.287.950">
    <property type="entry name" value="Methyl-accepting chemotaxis protein"/>
    <property type="match status" value="1"/>
</dbReference>
<keyword evidence="5 9" id="KW-0472">Membrane</keyword>
<feature type="transmembrane region" description="Helical" evidence="9">
    <location>
        <begin position="265"/>
        <end position="287"/>
    </location>
</feature>
<dbReference type="PANTHER" id="PTHR32089">
    <property type="entry name" value="METHYL-ACCEPTING CHEMOTAXIS PROTEIN MCPB"/>
    <property type="match status" value="1"/>
</dbReference>
<feature type="domain" description="HAMP" evidence="11">
    <location>
        <begin position="289"/>
        <end position="342"/>
    </location>
</feature>
<dbReference type="SUPFAM" id="SSF103190">
    <property type="entry name" value="Sensory domain-like"/>
    <property type="match status" value="1"/>
</dbReference>
<evidence type="ECO:0000313" key="12">
    <source>
        <dbReference type="EMBL" id="KIL80255.1"/>
    </source>
</evidence>
<feature type="domain" description="Methyl-accepting transducer" evidence="10">
    <location>
        <begin position="361"/>
        <end position="618"/>
    </location>
</feature>
<dbReference type="PROSITE" id="PS50885">
    <property type="entry name" value="HAMP"/>
    <property type="match status" value="1"/>
</dbReference>
<dbReference type="SMART" id="SM00283">
    <property type="entry name" value="MA"/>
    <property type="match status" value="1"/>
</dbReference>
<evidence type="ECO:0000256" key="5">
    <source>
        <dbReference type="ARBA" id="ARBA00023136"/>
    </source>
</evidence>
<comment type="subcellular location">
    <subcellularLocation>
        <location evidence="1">Cell membrane</location>
    </subcellularLocation>
</comment>
<keyword evidence="9" id="KW-1133">Transmembrane helix</keyword>
<keyword evidence="4" id="KW-0145">Chemotaxis</keyword>
<sequence length="647" mass="70416">MFVVLLSFSIIPLLLLSFVLLSHANRAFSVFTQQSEQSTKQSVVKSLERTSTELLDLTKRYGQDEELVRAFKTNNRAMLAAKVQPVFERLQKEHSVSVFEFGSKKGNVFLRGHNLEKHGDDKSKLPAVQKALKGESVSGFEFGNSGLAVRAFAPIMFNHEVIGTLQMGIDSNFLQQLKETAQGGDIQLYNPSGEVVLSSVQENTGKQLTDTSITDKVLSGKEVSIKKGNFLHTYLPMFDPTKTEVIGMIEIAQDLSVIAEAQQKMITLALMIGGFTLLCAVAAAFLFSRSIAEPIQKAANFMDEFSKGKLNAAVEDNRRKDEIGLLMKAIVAMRSNFQEVVERISVTADIVTKQSYDLEYISSEMNEGSGQIAATMQELSGGAETQAHSSAELAEKMSGFSKNIQHAHQNGEDMAATTKQVLDLTAKGKTFMDTSVRDMHAIQEVVKASVLQVKDLDEQTKQISTMVQVIHDIAEQTNLLALNAAIEAARAGEHGKGFAVVAGEVRKLSEQVTHSISGITQTVSHIQQGSKEVTASLTDSFKKVEAEAEQIQMTGATFEEITKAISALGQQIAAISDYLTQINGESATIQLVVENIASISQESAAGIEETAAAAQQANHSMEKVKGDANKLADVARELNSLLKRFTW</sequence>
<dbReference type="EMBL" id="JXLP01000001">
    <property type="protein sequence ID" value="KIL80255.1"/>
    <property type="molecule type" value="Genomic_DNA"/>
</dbReference>
<keyword evidence="13" id="KW-1185">Reference proteome</keyword>
<dbReference type="Proteomes" id="UP000031982">
    <property type="component" value="Unassembled WGS sequence"/>
</dbReference>
<proteinExistence type="inferred from homology"/>
<dbReference type="InterPro" id="IPR003660">
    <property type="entry name" value="HAMP_dom"/>
</dbReference>
<evidence type="ECO:0000259" key="11">
    <source>
        <dbReference type="PROSITE" id="PS50885"/>
    </source>
</evidence>
<evidence type="ECO:0000256" key="3">
    <source>
        <dbReference type="ARBA" id="ARBA00022481"/>
    </source>
</evidence>
<evidence type="ECO:0000256" key="1">
    <source>
        <dbReference type="ARBA" id="ARBA00004236"/>
    </source>
</evidence>
<evidence type="ECO:0000256" key="9">
    <source>
        <dbReference type="SAM" id="Phobius"/>
    </source>
</evidence>
<comment type="similarity">
    <text evidence="7">Belongs to the methyl-accepting chemotaxis (MCP) protein family.</text>
</comment>
<keyword evidence="3" id="KW-0488">Methylation</keyword>
<evidence type="ECO:0000259" key="10">
    <source>
        <dbReference type="PROSITE" id="PS50111"/>
    </source>
</evidence>
<dbReference type="SMART" id="SM00304">
    <property type="entry name" value="HAMP"/>
    <property type="match status" value="1"/>
</dbReference>
<comment type="caution">
    <text evidence="12">The sequence shown here is derived from an EMBL/GenBank/DDBJ whole genome shotgun (WGS) entry which is preliminary data.</text>
</comment>
<dbReference type="CDD" id="cd06225">
    <property type="entry name" value="HAMP"/>
    <property type="match status" value="1"/>
</dbReference>
<evidence type="ECO:0000256" key="8">
    <source>
        <dbReference type="PROSITE-ProRule" id="PRU00284"/>
    </source>
</evidence>
<organism evidence="12 13">
    <name type="scientific">Bacillus badius</name>
    <dbReference type="NCBI Taxonomy" id="1455"/>
    <lineage>
        <taxon>Bacteria</taxon>
        <taxon>Bacillati</taxon>
        <taxon>Bacillota</taxon>
        <taxon>Bacilli</taxon>
        <taxon>Bacillales</taxon>
        <taxon>Bacillaceae</taxon>
        <taxon>Pseudobacillus</taxon>
    </lineage>
</organism>
<evidence type="ECO:0000256" key="4">
    <source>
        <dbReference type="ARBA" id="ARBA00022500"/>
    </source>
</evidence>